<feature type="transmembrane region" description="Helical" evidence="1">
    <location>
        <begin position="145"/>
        <end position="163"/>
    </location>
</feature>
<dbReference type="Gene3D" id="3.40.50.300">
    <property type="entry name" value="P-loop containing nucleotide triphosphate hydrolases"/>
    <property type="match status" value="1"/>
</dbReference>
<dbReference type="GO" id="GO:0005524">
    <property type="term" value="F:ATP binding"/>
    <property type="evidence" value="ECO:0007669"/>
    <property type="project" value="InterPro"/>
</dbReference>
<reference evidence="4" key="3">
    <citation type="submission" date="2015-06" db="UniProtKB">
        <authorList>
            <consortium name="EnsemblMetazoa"/>
        </authorList>
    </citation>
    <scope>IDENTIFICATION</scope>
</reference>
<keyword evidence="1" id="KW-0472">Membrane</keyword>
<dbReference type="SUPFAM" id="SSF52540">
    <property type="entry name" value="P-loop containing nucleoside triphosphate hydrolases"/>
    <property type="match status" value="1"/>
</dbReference>
<dbReference type="GeneID" id="20216078"/>
<dbReference type="InterPro" id="IPR014001">
    <property type="entry name" value="Helicase_ATP-bd"/>
</dbReference>
<evidence type="ECO:0000313" key="4">
    <source>
        <dbReference type="EnsemblMetazoa" id="HelroP82507"/>
    </source>
</evidence>
<dbReference type="KEGG" id="hro:HELRODRAFT_82507"/>
<evidence type="ECO:0000313" key="5">
    <source>
        <dbReference type="Proteomes" id="UP000015101"/>
    </source>
</evidence>
<proteinExistence type="predicted"/>
<dbReference type="InterPro" id="IPR027417">
    <property type="entry name" value="P-loop_NTPase"/>
</dbReference>
<dbReference type="CTD" id="20216078"/>
<dbReference type="STRING" id="6412.T1G4T0"/>
<evidence type="ECO:0000259" key="2">
    <source>
        <dbReference type="PROSITE" id="PS51192"/>
    </source>
</evidence>
<dbReference type="Proteomes" id="UP000015101">
    <property type="component" value="Unassembled WGS sequence"/>
</dbReference>
<gene>
    <name evidence="4" type="primary">20216078</name>
    <name evidence="3" type="ORF">HELRODRAFT_82507</name>
</gene>
<dbReference type="AlphaFoldDB" id="T1G4T0"/>
<evidence type="ECO:0000256" key="1">
    <source>
        <dbReference type="SAM" id="Phobius"/>
    </source>
</evidence>
<keyword evidence="5" id="KW-1185">Reference proteome</keyword>
<dbReference type="SMART" id="SM00487">
    <property type="entry name" value="DEXDc"/>
    <property type="match status" value="1"/>
</dbReference>
<dbReference type="EMBL" id="KB096864">
    <property type="protein sequence ID" value="ESO00973.1"/>
    <property type="molecule type" value="Genomic_DNA"/>
</dbReference>
<dbReference type="HOGENOM" id="CLU_1387317_0_0_1"/>
<keyword evidence="1" id="KW-0812">Transmembrane</keyword>
<dbReference type="EnsemblMetazoa" id="HelroT82507">
    <property type="protein sequence ID" value="HelroP82507"/>
    <property type="gene ID" value="HelroG82507"/>
</dbReference>
<dbReference type="PANTHER" id="PTHR18934">
    <property type="entry name" value="ATP-DEPENDENT RNA HELICASE"/>
    <property type="match status" value="1"/>
</dbReference>
<dbReference type="OMA" id="HERSQEM"/>
<sequence length="197" mass="21959">IIKTIEQNPVVMIQGETGCGKSTQVPQFILFQHMKYLKHCNIVVTQPRKIAAISVAKRVCAENGWEIGGLCGYQVGLENVSSDHTCLLFCTTGVLLQKLITAKTIDNYTHVILDEVHERSQEMDFTMLTVRKLLREKCPNVKVSFLKGCAGFMFVLLLLLHHITSTIASINELLLHYINKQLQTGDIDVGNNGCVCV</sequence>
<dbReference type="Pfam" id="PF00270">
    <property type="entry name" value="DEAD"/>
    <property type="match status" value="1"/>
</dbReference>
<dbReference type="RefSeq" id="XP_009021144.1">
    <property type="nucleotide sequence ID" value="XM_009022896.1"/>
</dbReference>
<accession>T1G4T0</accession>
<dbReference type="GO" id="GO:0003676">
    <property type="term" value="F:nucleic acid binding"/>
    <property type="evidence" value="ECO:0007669"/>
    <property type="project" value="InterPro"/>
</dbReference>
<dbReference type="EMBL" id="AMQM01005290">
    <property type="status" value="NOT_ANNOTATED_CDS"/>
    <property type="molecule type" value="Genomic_DNA"/>
</dbReference>
<dbReference type="PROSITE" id="PS51192">
    <property type="entry name" value="HELICASE_ATP_BIND_1"/>
    <property type="match status" value="1"/>
</dbReference>
<dbReference type="PANTHER" id="PTHR18934:SF113">
    <property type="entry name" value="ATP-DEPENDENT RNA HELICASE TDRD9"/>
    <property type="match status" value="1"/>
</dbReference>
<keyword evidence="1" id="KW-1133">Transmembrane helix</keyword>
<evidence type="ECO:0000313" key="3">
    <source>
        <dbReference type="EMBL" id="ESO00973.1"/>
    </source>
</evidence>
<reference evidence="3 5" key="2">
    <citation type="journal article" date="2013" name="Nature">
        <title>Insights into bilaterian evolution from three spiralian genomes.</title>
        <authorList>
            <person name="Simakov O."/>
            <person name="Marletaz F."/>
            <person name="Cho S.J."/>
            <person name="Edsinger-Gonzales E."/>
            <person name="Havlak P."/>
            <person name="Hellsten U."/>
            <person name="Kuo D.H."/>
            <person name="Larsson T."/>
            <person name="Lv J."/>
            <person name="Arendt D."/>
            <person name="Savage R."/>
            <person name="Osoegawa K."/>
            <person name="de Jong P."/>
            <person name="Grimwood J."/>
            <person name="Chapman J.A."/>
            <person name="Shapiro H."/>
            <person name="Aerts A."/>
            <person name="Otillar R.P."/>
            <person name="Terry A.Y."/>
            <person name="Boore J.L."/>
            <person name="Grigoriev I.V."/>
            <person name="Lindberg D.R."/>
            <person name="Seaver E.C."/>
            <person name="Weisblat D.A."/>
            <person name="Putnam N.H."/>
            <person name="Rokhsar D.S."/>
        </authorList>
    </citation>
    <scope>NUCLEOTIDE SEQUENCE</scope>
</reference>
<feature type="domain" description="Helicase ATP-binding" evidence="2">
    <location>
        <begin position="2"/>
        <end position="134"/>
    </location>
</feature>
<dbReference type="eggNOG" id="KOG0920">
    <property type="taxonomic scope" value="Eukaryota"/>
</dbReference>
<dbReference type="OrthoDB" id="5600252at2759"/>
<protein>
    <recommendedName>
        <fullName evidence="2">Helicase ATP-binding domain-containing protein</fullName>
    </recommendedName>
</protein>
<reference evidence="5" key="1">
    <citation type="submission" date="2012-12" db="EMBL/GenBank/DDBJ databases">
        <authorList>
            <person name="Hellsten U."/>
            <person name="Grimwood J."/>
            <person name="Chapman J.A."/>
            <person name="Shapiro H."/>
            <person name="Aerts A."/>
            <person name="Otillar R.P."/>
            <person name="Terry A.Y."/>
            <person name="Boore J.L."/>
            <person name="Simakov O."/>
            <person name="Marletaz F."/>
            <person name="Cho S.-J."/>
            <person name="Edsinger-Gonzales E."/>
            <person name="Havlak P."/>
            <person name="Kuo D.-H."/>
            <person name="Larsson T."/>
            <person name="Lv J."/>
            <person name="Arendt D."/>
            <person name="Savage R."/>
            <person name="Osoegawa K."/>
            <person name="de Jong P."/>
            <person name="Lindberg D.R."/>
            <person name="Seaver E.C."/>
            <person name="Weisblat D.A."/>
            <person name="Putnam N.H."/>
            <person name="Grigoriev I.V."/>
            <person name="Rokhsar D.S."/>
        </authorList>
    </citation>
    <scope>NUCLEOTIDE SEQUENCE</scope>
</reference>
<name>T1G4T0_HELRO</name>
<organism evidence="4 5">
    <name type="scientific">Helobdella robusta</name>
    <name type="common">Californian leech</name>
    <dbReference type="NCBI Taxonomy" id="6412"/>
    <lineage>
        <taxon>Eukaryota</taxon>
        <taxon>Metazoa</taxon>
        <taxon>Spiralia</taxon>
        <taxon>Lophotrochozoa</taxon>
        <taxon>Annelida</taxon>
        <taxon>Clitellata</taxon>
        <taxon>Hirudinea</taxon>
        <taxon>Rhynchobdellida</taxon>
        <taxon>Glossiphoniidae</taxon>
        <taxon>Helobdella</taxon>
    </lineage>
</organism>
<dbReference type="InParanoid" id="T1G4T0"/>
<dbReference type="InterPro" id="IPR011545">
    <property type="entry name" value="DEAD/DEAH_box_helicase_dom"/>
</dbReference>